<evidence type="ECO:0000313" key="2">
    <source>
        <dbReference type="Proteomes" id="UP001633002"/>
    </source>
</evidence>
<keyword evidence="2" id="KW-1185">Reference proteome</keyword>
<reference evidence="1 2" key="1">
    <citation type="submission" date="2024-09" db="EMBL/GenBank/DDBJ databases">
        <title>Chromosome-scale assembly of Riccia sorocarpa.</title>
        <authorList>
            <person name="Paukszto L."/>
        </authorList>
    </citation>
    <scope>NUCLEOTIDE SEQUENCE [LARGE SCALE GENOMIC DNA]</scope>
    <source>
        <strain evidence="1">LP-2024</strain>
        <tissue evidence="1">Aerial parts of the thallus</tissue>
    </source>
</reference>
<organism evidence="1 2">
    <name type="scientific">Riccia sorocarpa</name>
    <dbReference type="NCBI Taxonomy" id="122646"/>
    <lineage>
        <taxon>Eukaryota</taxon>
        <taxon>Viridiplantae</taxon>
        <taxon>Streptophyta</taxon>
        <taxon>Embryophyta</taxon>
        <taxon>Marchantiophyta</taxon>
        <taxon>Marchantiopsida</taxon>
        <taxon>Marchantiidae</taxon>
        <taxon>Marchantiales</taxon>
        <taxon>Ricciaceae</taxon>
        <taxon>Riccia</taxon>
    </lineage>
</organism>
<dbReference type="EMBL" id="JBJQOH010000003">
    <property type="protein sequence ID" value="KAL3693271.1"/>
    <property type="molecule type" value="Genomic_DNA"/>
</dbReference>
<dbReference type="AlphaFoldDB" id="A0ABD3HQQ0"/>
<dbReference type="PANTHER" id="PTHR19446">
    <property type="entry name" value="REVERSE TRANSCRIPTASES"/>
    <property type="match status" value="1"/>
</dbReference>
<accession>A0ABD3HQQ0</accession>
<dbReference type="Proteomes" id="UP001633002">
    <property type="component" value="Unassembled WGS sequence"/>
</dbReference>
<name>A0ABD3HQQ0_9MARC</name>
<evidence type="ECO:0008006" key="3">
    <source>
        <dbReference type="Google" id="ProtNLM"/>
    </source>
</evidence>
<sequence>MSVLVTEEGETITSDQGIATEVHSYFKAIYQQPAITEEERQERSTVLSMIDRRVTEEENREIAAQPSMGELTDTIESMAKEKAPGEDGITVEVLIASWEWTGQGCMLLLFEFWRTKTLGKKSLSAVVKLLPKTDERQYLRNWRPISLLPVIYKIAARILATRIKKLVPRLVDEEQVGVQESFHKRRSHTFISRTPRG</sequence>
<comment type="caution">
    <text evidence="1">The sequence shown here is derived from an EMBL/GenBank/DDBJ whole genome shotgun (WGS) entry which is preliminary data.</text>
</comment>
<protein>
    <recommendedName>
        <fullName evidence="3">Reverse transcriptase domain-containing protein</fullName>
    </recommendedName>
</protein>
<evidence type="ECO:0000313" key="1">
    <source>
        <dbReference type="EMBL" id="KAL3693271.1"/>
    </source>
</evidence>
<proteinExistence type="predicted"/>
<gene>
    <name evidence="1" type="ORF">R1sor_006922</name>
</gene>